<dbReference type="InterPro" id="IPR039556">
    <property type="entry name" value="ICL/PEPM"/>
</dbReference>
<dbReference type="EMBL" id="CADCTB010000128">
    <property type="protein sequence ID" value="CAA9246918.1"/>
    <property type="molecule type" value="Genomic_DNA"/>
</dbReference>
<dbReference type="InterPro" id="IPR015813">
    <property type="entry name" value="Pyrv/PenolPyrv_kinase-like_dom"/>
</dbReference>
<dbReference type="AlphaFoldDB" id="A0A6J4ICW4"/>
<keyword evidence="1" id="KW-0808">Transferase</keyword>
<reference evidence="1" key="1">
    <citation type="submission" date="2020-02" db="EMBL/GenBank/DDBJ databases">
        <authorList>
            <person name="Meier V. D."/>
        </authorList>
    </citation>
    <scope>NUCLEOTIDE SEQUENCE</scope>
    <source>
        <strain evidence="1">AVDCRST_MAG10</strain>
    </source>
</reference>
<evidence type="ECO:0000313" key="1">
    <source>
        <dbReference type="EMBL" id="CAA9246918.1"/>
    </source>
</evidence>
<dbReference type="PANTHER" id="PTHR42905:SF5">
    <property type="entry name" value="CARBOXYVINYL-CARBOXYPHOSPHONATE PHOSPHORYLMUTASE, CHLOROPLASTIC"/>
    <property type="match status" value="1"/>
</dbReference>
<dbReference type="PANTHER" id="PTHR42905">
    <property type="entry name" value="PHOSPHOENOLPYRUVATE CARBOXYLASE"/>
    <property type="match status" value="1"/>
</dbReference>
<accession>A0A6J4ICW4</accession>
<dbReference type="GO" id="GO:0008807">
    <property type="term" value="F:carboxyvinyl-carboxyphosphonate phosphorylmutase activity"/>
    <property type="evidence" value="ECO:0007669"/>
    <property type="project" value="UniProtKB-EC"/>
</dbReference>
<dbReference type="InterPro" id="IPR040442">
    <property type="entry name" value="Pyrv_kinase-like_dom_sf"/>
</dbReference>
<dbReference type="Gene3D" id="3.20.20.60">
    <property type="entry name" value="Phosphoenolpyruvate-binding domains"/>
    <property type="match status" value="1"/>
</dbReference>
<protein>
    <submittedName>
        <fullName evidence="1">Carboxyvinyl-carboxyphosphonate phosphorylmutase</fullName>
        <ecNumber evidence="1">2.7.8.23</ecNumber>
    </submittedName>
</protein>
<dbReference type="CDD" id="cd00377">
    <property type="entry name" value="ICL_PEPM"/>
    <property type="match status" value="1"/>
</dbReference>
<gene>
    <name evidence="1" type="ORF">AVDCRST_MAG10-2039</name>
</gene>
<name>A0A6J4ICW4_9ACTN</name>
<dbReference type="InterPro" id="IPR018523">
    <property type="entry name" value="Isocitrate_lyase_ph_CS"/>
</dbReference>
<dbReference type="GO" id="GO:0016833">
    <property type="term" value="F:oxo-acid-lyase activity"/>
    <property type="evidence" value="ECO:0007669"/>
    <property type="project" value="UniProtKB-ARBA"/>
</dbReference>
<organism evidence="1">
    <name type="scientific">uncultured Acidimicrobiales bacterium</name>
    <dbReference type="NCBI Taxonomy" id="310071"/>
    <lineage>
        <taxon>Bacteria</taxon>
        <taxon>Bacillati</taxon>
        <taxon>Actinomycetota</taxon>
        <taxon>Acidimicrobiia</taxon>
        <taxon>Acidimicrobiales</taxon>
        <taxon>environmental samples</taxon>
    </lineage>
</organism>
<dbReference type="EC" id="2.7.8.23" evidence="1"/>
<dbReference type="PROSITE" id="PS00161">
    <property type="entry name" value="ISOCITRATE_LYASE"/>
    <property type="match status" value="1"/>
</dbReference>
<dbReference type="SUPFAM" id="SSF51621">
    <property type="entry name" value="Phosphoenolpyruvate/pyruvate domain"/>
    <property type="match status" value="1"/>
</dbReference>
<sequence length="288" mass="30856">MNGDHLRSLLASDQTVLMPGVWDALSARLASDAGFEVLFLSGFATAASLLGLPDFGYLTQAEMAEVARRVCRTVGGCAVVVDGDTGGGNALNTIRTVELFEAAGAAGIFLEDQVWPKKCGHMAGKRVVPREDWLGKLQAALDHRWKLFVVARTDARSSLGLDEAILRARMAAALGVDAVFVEAPESIEEMQAVADALPGVVLVANMIEAGKTPLLAPAELHDLGYDLIVSPLSGLFAMARSVGTAYHVLADQGTLRNHLDLVSTFDDFNRVVDLEGHYRLEARYQPPE</sequence>
<dbReference type="Pfam" id="PF13714">
    <property type="entry name" value="PEP_mutase"/>
    <property type="match status" value="1"/>
</dbReference>
<proteinExistence type="predicted"/>